<proteinExistence type="predicted"/>
<gene>
    <name evidence="1" type="ORF">H0235_010080</name>
</gene>
<dbReference type="EMBL" id="JACSDY010000009">
    <property type="protein sequence ID" value="KAF7419783.1"/>
    <property type="molecule type" value="Genomic_DNA"/>
</dbReference>
<evidence type="ECO:0000313" key="2">
    <source>
        <dbReference type="Proteomes" id="UP000600918"/>
    </source>
</evidence>
<sequence>MHRCTILLKNDDVDAGHPLAIKQCLATRGVSRRCRYEEEEEGEVDEDLVLRWKRGTERDLVEKNDNEGKFHRVEPLK</sequence>
<dbReference type="Proteomes" id="UP000600918">
    <property type="component" value="Unassembled WGS sequence"/>
</dbReference>
<comment type="caution">
    <text evidence="1">The sequence shown here is derived from an EMBL/GenBank/DDBJ whole genome shotgun (WGS) entry which is preliminary data.</text>
</comment>
<dbReference type="AlphaFoldDB" id="A0A834U7C1"/>
<name>A0A834U7C1_VESPE</name>
<keyword evidence="2" id="KW-1185">Reference proteome</keyword>
<organism evidence="1 2">
    <name type="scientific">Vespula pensylvanica</name>
    <name type="common">Western yellow jacket</name>
    <name type="synonym">Wasp</name>
    <dbReference type="NCBI Taxonomy" id="30213"/>
    <lineage>
        <taxon>Eukaryota</taxon>
        <taxon>Metazoa</taxon>
        <taxon>Ecdysozoa</taxon>
        <taxon>Arthropoda</taxon>
        <taxon>Hexapoda</taxon>
        <taxon>Insecta</taxon>
        <taxon>Pterygota</taxon>
        <taxon>Neoptera</taxon>
        <taxon>Endopterygota</taxon>
        <taxon>Hymenoptera</taxon>
        <taxon>Apocrita</taxon>
        <taxon>Aculeata</taxon>
        <taxon>Vespoidea</taxon>
        <taxon>Vespidae</taxon>
        <taxon>Vespinae</taxon>
        <taxon>Vespula</taxon>
    </lineage>
</organism>
<accession>A0A834U7C1</accession>
<reference evidence="1" key="1">
    <citation type="journal article" date="2020" name="G3 (Bethesda)">
        <title>High-Quality Assemblies for Three Invasive Social Wasps from the &lt;i&gt;Vespula&lt;/i&gt; Genus.</title>
        <authorList>
            <person name="Harrop T.W.R."/>
            <person name="Guhlin J."/>
            <person name="McLaughlin G.M."/>
            <person name="Permina E."/>
            <person name="Stockwell P."/>
            <person name="Gilligan J."/>
            <person name="Le Lec M.F."/>
            <person name="Gruber M.A.M."/>
            <person name="Quinn O."/>
            <person name="Lovegrove M."/>
            <person name="Duncan E.J."/>
            <person name="Remnant E.J."/>
            <person name="Van Eeckhoven J."/>
            <person name="Graham B."/>
            <person name="Knapp R.A."/>
            <person name="Langford K.W."/>
            <person name="Kronenberg Z."/>
            <person name="Press M.O."/>
            <person name="Eacker S.M."/>
            <person name="Wilson-Rankin E.E."/>
            <person name="Purcell J."/>
            <person name="Lester P.J."/>
            <person name="Dearden P.K."/>
        </authorList>
    </citation>
    <scope>NUCLEOTIDE SEQUENCE</scope>
    <source>
        <strain evidence="1">Volc-1</strain>
    </source>
</reference>
<protein>
    <submittedName>
        <fullName evidence="1">Uncharacterized protein</fullName>
    </submittedName>
</protein>
<evidence type="ECO:0000313" key="1">
    <source>
        <dbReference type="EMBL" id="KAF7419783.1"/>
    </source>
</evidence>